<dbReference type="GO" id="GO:0009252">
    <property type="term" value="P:peptidoglycan biosynthetic process"/>
    <property type="evidence" value="ECO:0007669"/>
    <property type="project" value="UniProtKB-UniPathway"/>
</dbReference>
<evidence type="ECO:0000313" key="24">
    <source>
        <dbReference type="Proteomes" id="UP000242642"/>
    </source>
</evidence>
<evidence type="ECO:0000256" key="8">
    <source>
        <dbReference type="ARBA" id="ARBA00022645"/>
    </source>
</evidence>
<dbReference type="SMART" id="SM00936">
    <property type="entry name" value="PBP5_C"/>
    <property type="match status" value="1"/>
</dbReference>
<evidence type="ECO:0000256" key="9">
    <source>
        <dbReference type="ARBA" id="ARBA00022670"/>
    </source>
</evidence>
<organism evidence="23 24">
    <name type="scientific">Thorsellia anophelis DSM 18579</name>
    <dbReference type="NCBI Taxonomy" id="1123402"/>
    <lineage>
        <taxon>Bacteria</taxon>
        <taxon>Pseudomonadati</taxon>
        <taxon>Pseudomonadota</taxon>
        <taxon>Gammaproteobacteria</taxon>
        <taxon>Enterobacterales</taxon>
        <taxon>Thorselliaceae</taxon>
        <taxon>Thorsellia</taxon>
    </lineage>
</organism>
<dbReference type="AlphaFoldDB" id="A0A1I0AP27"/>
<keyword evidence="24" id="KW-1185">Reference proteome</keyword>
<feature type="chain" id="PRO_5017231545" description="serine-type D-Ala-D-Ala carboxypeptidase" evidence="21">
    <location>
        <begin position="40"/>
        <end position="422"/>
    </location>
</feature>
<dbReference type="EMBL" id="FOHV01000006">
    <property type="protein sequence ID" value="SES95674.1"/>
    <property type="molecule type" value="Genomic_DNA"/>
</dbReference>
<dbReference type="FunFam" id="3.40.710.10:FF:000001">
    <property type="entry name" value="D-alanyl-D-alanine serine-type carboxypeptidase"/>
    <property type="match status" value="1"/>
</dbReference>
<keyword evidence="9" id="KW-0645">Protease</keyword>
<sequence length="422" mass="46528">MVMQLNKNRKYNKAKILKQLCVFAALHVTSLFITVSAVANTESNVALTTTQPIATALIEAPVIEAKAYILMDANNGQVLAQSNADERLAPASLTKIMTSYVIGQFLANNKIGQDDVVTISQNAWVRGNPALKGSSLMFLEPNQKVSVLDLNLGLVVQSGNDAAIALAEYISGTQEAFIDLMNQYAQQLKLQNTHFKTVHGLDMDGQYSTARDMALLSQALINHLPEEYALNKIKEFTYGGIRQENRNRLLWSKTLNVDGLKTGHTSGAGYNLVSSAYNETGMRLIAVVFGTESDKKRFDESEKLLSWGFRTFESLPVLKANQPLLTQKVWFGDVSEVQLGLVEDAVVTFPRGQANQLKATQTLDYPNLEAPLAQNQVVGKVTIRLGEQIVSEQPLVVLTPVEPGGFFSRLWDFIVLKVSSWF</sequence>
<feature type="active site" description="Acyl-ester intermediate" evidence="18">
    <location>
        <position position="92"/>
    </location>
</feature>
<evidence type="ECO:0000256" key="20">
    <source>
        <dbReference type="RuleBase" id="RU004016"/>
    </source>
</evidence>
<dbReference type="PANTHER" id="PTHR21581">
    <property type="entry name" value="D-ALANYL-D-ALANINE CARBOXYPEPTIDASE"/>
    <property type="match status" value="1"/>
</dbReference>
<comment type="catalytic activity">
    <reaction evidence="16">
        <text>Preferential cleavage: (Ac)2-L-Lys-D-Ala-|-D-Ala. Also transpeptidation of peptidyl-alanyl moieties that are N-acyl substituents of D-alanine.</text>
        <dbReference type="EC" id="3.4.16.4"/>
    </reaction>
</comment>
<gene>
    <name evidence="23" type="ORF">SAMN02583745_00986</name>
</gene>
<dbReference type="PRINTS" id="PR00725">
    <property type="entry name" value="DADACBPTASE1"/>
</dbReference>
<comment type="pathway">
    <text evidence="3">Cell wall biogenesis; peptidoglycan biosynthesis.</text>
</comment>
<dbReference type="InterPro" id="IPR001967">
    <property type="entry name" value="Peptidase_S11_N"/>
</dbReference>
<dbReference type="InterPro" id="IPR037167">
    <property type="entry name" value="Peptidase_S11_C_sf"/>
</dbReference>
<evidence type="ECO:0000256" key="6">
    <source>
        <dbReference type="ARBA" id="ARBA00022475"/>
    </source>
</evidence>
<dbReference type="STRING" id="1123402.SAMN02583745_00986"/>
<evidence type="ECO:0000256" key="21">
    <source>
        <dbReference type="SAM" id="SignalP"/>
    </source>
</evidence>
<evidence type="ECO:0000259" key="22">
    <source>
        <dbReference type="SMART" id="SM00936"/>
    </source>
</evidence>
<dbReference type="InterPro" id="IPR012907">
    <property type="entry name" value="Peptidase_S11_C"/>
</dbReference>
<evidence type="ECO:0000256" key="17">
    <source>
        <dbReference type="ARBA" id="ARBA00060592"/>
    </source>
</evidence>
<keyword evidence="15" id="KW-0961">Cell wall biogenesis/degradation</keyword>
<dbReference type="InterPro" id="IPR018044">
    <property type="entry name" value="Peptidase_S11"/>
</dbReference>
<reference evidence="24" key="1">
    <citation type="submission" date="2016-10" db="EMBL/GenBank/DDBJ databases">
        <authorList>
            <person name="Varghese N."/>
            <person name="Submissions S."/>
        </authorList>
    </citation>
    <scope>NUCLEOTIDE SEQUENCE [LARGE SCALE GENOMIC DNA]</scope>
    <source>
        <strain evidence="24">DSM 18579</strain>
    </source>
</reference>
<evidence type="ECO:0000256" key="5">
    <source>
        <dbReference type="ARBA" id="ARBA00012448"/>
    </source>
</evidence>
<dbReference type="InterPro" id="IPR012338">
    <property type="entry name" value="Beta-lactam/transpept-like"/>
</dbReference>
<comment type="function">
    <text evidence="1">Removes C-terminal D-alanyl residues from sugar-peptide cell wall precursors.</text>
</comment>
<dbReference type="SUPFAM" id="SSF69189">
    <property type="entry name" value="Penicillin-binding protein associated domain"/>
    <property type="match status" value="1"/>
</dbReference>
<feature type="signal peptide" evidence="21">
    <location>
        <begin position="1"/>
        <end position="39"/>
    </location>
</feature>
<comment type="subcellular location">
    <subcellularLocation>
        <location evidence="2">Cell inner membrane</location>
        <topology evidence="2">Peripheral membrane protein</topology>
    </subcellularLocation>
</comment>
<evidence type="ECO:0000256" key="3">
    <source>
        <dbReference type="ARBA" id="ARBA00004752"/>
    </source>
</evidence>
<keyword evidence="7" id="KW-0997">Cell inner membrane</keyword>
<evidence type="ECO:0000256" key="16">
    <source>
        <dbReference type="ARBA" id="ARBA00034000"/>
    </source>
</evidence>
<evidence type="ECO:0000256" key="13">
    <source>
        <dbReference type="ARBA" id="ARBA00022984"/>
    </source>
</evidence>
<evidence type="ECO:0000256" key="4">
    <source>
        <dbReference type="ARBA" id="ARBA00007164"/>
    </source>
</evidence>
<keyword evidence="6" id="KW-1003">Cell membrane</keyword>
<feature type="domain" description="Peptidase S11 D-Ala-D-Ala carboxypeptidase A C-terminal" evidence="22">
    <location>
        <begin position="312"/>
        <end position="403"/>
    </location>
</feature>
<dbReference type="PANTHER" id="PTHR21581:SF6">
    <property type="entry name" value="TRAFFICKING PROTEIN PARTICLE COMPLEX SUBUNIT 12"/>
    <property type="match status" value="1"/>
</dbReference>
<name>A0A1I0AP27_9GAMM</name>
<dbReference type="GO" id="GO:0006508">
    <property type="term" value="P:proteolysis"/>
    <property type="evidence" value="ECO:0007669"/>
    <property type="project" value="UniProtKB-KW"/>
</dbReference>
<keyword evidence="8" id="KW-0121">Carboxypeptidase</keyword>
<comment type="similarity">
    <text evidence="4 20">Belongs to the peptidase S11 family.</text>
</comment>
<keyword evidence="13" id="KW-0573">Peptidoglycan synthesis</keyword>
<keyword evidence="12" id="KW-0133">Cell shape</keyword>
<comment type="pathway">
    <text evidence="17">Glycan biosynthesis.</text>
</comment>
<dbReference type="GO" id="GO:0071555">
    <property type="term" value="P:cell wall organization"/>
    <property type="evidence" value="ECO:0007669"/>
    <property type="project" value="UniProtKB-KW"/>
</dbReference>
<dbReference type="GO" id="GO:0008658">
    <property type="term" value="F:penicillin binding"/>
    <property type="evidence" value="ECO:0007669"/>
    <property type="project" value="UniProtKB-ARBA"/>
</dbReference>
<proteinExistence type="inferred from homology"/>
<dbReference type="Gene3D" id="2.60.410.10">
    <property type="entry name" value="D-Ala-D-Ala carboxypeptidase, C-terminal domain"/>
    <property type="match status" value="1"/>
</dbReference>
<dbReference type="InterPro" id="IPR015956">
    <property type="entry name" value="Peniciliin-bd_prot_C_sf"/>
</dbReference>
<dbReference type="Gene3D" id="3.40.710.10">
    <property type="entry name" value="DD-peptidase/beta-lactamase superfamily"/>
    <property type="match status" value="1"/>
</dbReference>
<dbReference type="GO" id="GO:0005886">
    <property type="term" value="C:plasma membrane"/>
    <property type="evidence" value="ECO:0007669"/>
    <property type="project" value="UniProtKB-SubCell"/>
</dbReference>
<dbReference type="Proteomes" id="UP000242642">
    <property type="component" value="Unassembled WGS sequence"/>
</dbReference>
<dbReference type="EC" id="3.4.16.4" evidence="5"/>
<dbReference type="SUPFAM" id="SSF56601">
    <property type="entry name" value="beta-lactamase/transpeptidase-like"/>
    <property type="match status" value="1"/>
</dbReference>
<dbReference type="GO" id="GO:0009002">
    <property type="term" value="F:serine-type D-Ala-D-Ala carboxypeptidase activity"/>
    <property type="evidence" value="ECO:0007669"/>
    <property type="project" value="UniProtKB-EC"/>
</dbReference>
<keyword evidence="10 21" id="KW-0732">Signal</keyword>
<keyword evidence="11" id="KW-0378">Hydrolase</keyword>
<protein>
    <recommendedName>
        <fullName evidence="5">serine-type D-Ala-D-Ala carboxypeptidase</fullName>
        <ecNumber evidence="5">3.4.16.4</ecNumber>
    </recommendedName>
</protein>
<evidence type="ECO:0000256" key="18">
    <source>
        <dbReference type="PIRSR" id="PIRSR618044-1"/>
    </source>
</evidence>
<dbReference type="Pfam" id="PF07943">
    <property type="entry name" value="PBP5_C"/>
    <property type="match status" value="1"/>
</dbReference>
<keyword evidence="14" id="KW-0472">Membrane</keyword>
<feature type="binding site" evidence="19">
    <location>
        <position position="261"/>
    </location>
    <ligand>
        <name>substrate</name>
    </ligand>
</feature>
<evidence type="ECO:0000256" key="11">
    <source>
        <dbReference type="ARBA" id="ARBA00022801"/>
    </source>
</evidence>
<evidence type="ECO:0000256" key="7">
    <source>
        <dbReference type="ARBA" id="ARBA00022519"/>
    </source>
</evidence>
<evidence type="ECO:0000256" key="12">
    <source>
        <dbReference type="ARBA" id="ARBA00022960"/>
    </source>
</evidence>
<evidence type="ECO:0000256" key="14">
    <source>
        <dbReference type="ARBA" id="ARBA00023136"/>
    </source>
</evidence>
<evidence type="ECO:0000256" key="15">
    <source>
        <dbReference type="ARBA" id="ARBA00023316"/>
    </source>
</evidence>
<evidence type="ECO:0000256" key="1">
    <source>
        <dbReference type="ARBA" id="ARBA00003217"/>
    </source>
</evidence>
<feature type="active site" description="Proton acceptor" evidence="18">
    <location>
        <position position="95"/>
    </location>
</feature>
<feature type="active site" evidence="18">
    <location>
        <position position="158"/>
    </location>
</feature>
<accession>A0A1I0AP27</accession>
<evidence type="ECO:0000256" key="19">
    <source>
        <dbReference type="PIRSR" id="PIRSR618044-2"/>
    </source>
</evidence>
<evidence type="ECO:0000256" key="2">
    <source>
        <dbReference type="ARBA" id="ARBA00004417"/>
    </source>
</evidence>
<evidence type="ECO:0000256" key="10">
    <source>
        <dbReference type="ARBA" id="ARBA00022729"/>
    </source>
</evidence>
<dbReference type="GO" id="GO:0008360">
    <property type="term" value="P:regulation of cell shape"/>
    <property type="evidence" value="ECO:0007669"/>
    <property type="project" value="UniProtKB-KW"/>
</dbReference>
<evidence type="ECO:0000313" key="23">
    <source>
        <dbReference type="EMBL" id="SES95674.1"/>
    </source>
</evidence>
<dbReference type="Pfam" id="PF00768">
    <property type="entry name" value="Peptidase_S11"/>
    <property type="match status" value="1"/>
</dbReference>
<dbReference type="UniPathway" id="UPA00219"/>